<feature type="domain" description="Ketoreductase" evidence="3">
    <location>
        <begin position="7"/>
        <end position="192"/>
    </location>
</feature>
<dbReference type="PRINTS" id="PR00080">
    <property type="entry name" value="SDRFAMILY"/>
</dbReference>
<comment type="similarity">
    <text evidence="1">Belongs to the short-chain dehydrogenases/reductases (SDR) family.</text>
</comment>
<dbReference type="Proteomes" id="UP000193986">
    <property type="component" value="Unassembled WGS sequence"/>
</dbReference>
<keyword evidence="5" id="KW-1185">Reference proteome</keyword>
<sequence length="250" mass="26395">MFELDGKNAIVTGGSRGIGAAVALALGNAGCNVIVNYTSASSEIKATSIVDEINSTTKGKAYLLQADVGADNIGEIVARAAHLHFANGAVDIIVHNAGVSVDKAMPAVTPQDWAHIMNINARGPFFITQSVEPMLADKAKIIFMSSVSARAGFVDDSLYAGSKAAIEAYIKSWPKEQWARSRKISVNGLAVGPCETDMFAAIPQEYQAGFRENPVAEPTDIANLVLLLCSEKAIWINGSIVNANNAMLTN</sequence>
<reference evidence="4 5" key="1">
    <citation type="submission" date="2016-07" db="EMBL/GenBank/DDBJ databases">
        <title>Pervasive Adenine N6-methylation of Active Genes in Fungi.</title>
        <authorList>
            <consortium name="DOE Joint Genome Institute"/>
            <person name="Mondo S.J."/>
            <person name="Dannebaum R.O."/>
            <person name="Kuo R.C."/>
            <person name="Labutti K."/>
            <person name="Haridas S."/>
            <person name="Kuo A."/>
            <person name="Salamov A."/>
            <person name="Ahrendt S.R."/>
            <person name="Lipzen A."/>
            <person name="Sullivan W."/>
            <person name="Andreopoulos W.B."/>
            <person name="Clum A."/>
            <person name="Lindquist E."/>
            <person name="Daum C."/>
            <person name="Ramamoorthy G.K."/>
            <person name="Gryganskyi A."/>
            <person name="Culley D."/>
            <person name="Magnuson J.K."/>
            <person name="James T.Y."/>
            <person name="O'Malley M.A."/>
            <person name="Stajich J.E."/>
            <person name="Spatafora J.W."/>
            <person name="Visel A."/>
            <person name="Grigoriev I.V."/>
        </authorList>
    </citation>
    <scope>NUCLEOTIDE SEQUENCE [LARGE SCALE GENOMIC DNA]</scope>
    <source>
        <strain evidence="4 5">68-887.2</strain>
    </source>
</reference>
<dbReference type="Pfam" id="PF13561">
    <property type="entry name" value="adh_short_C2"/>
    <property type="match status" value="1"/>
</dbReference>
<dbReference type="InParanoid" id="A0A1Y2AVV1"/>
<dbReference type="InterPro" id="IPR002347">
    <property type="entry name" value="SDR_fam"/>
</dbReference>
<dbReference type="PANTHER" id="PTHR48107">
    <property type="entry name" value="NADPH-DEPENDENT ALDEHYDE REDUCTASE-LIKE PROTEIN, CHLOROPLASTIC-RELATED"/>
    <property type="match status" value="1"/>
</dbReference>
<dbReference type="PRINTS" id="PR00081">
    <property type="entry name" value="GDHRDH"/>
</dbReference>
<dbReference type="InterPro" id="IPR057326">
    <property type="entry name" value="KR_dom"/>
</dbReference>
<gene>
    <name evidence="4" type="ORF">BCR39DRAFT_542311</name>
</gene>
<evidence type="ECO:0000313" key="5">
    <source>
        <dbReference type="Proteomes" id="UP000193986"/>
    </source>
</evidence>
<dbReference type="Gene3D" id="3.40.50.720">
    <property type="entry name" value="NAD(P)-binding Rossmann-like Domain"/>
    <property type="match status" value="1"/>
</dbReference>
<dbReference type="STRING" id="71784.A0A1Y2AVV1"/>
<keyword evidence="2" id="KW-0560">Oxidoreductase</keyword>
<name>A0A1Y2AVV1_9TREE</name>
<dbReference type="SMART" id="SM00822">
    <property type="entry name" value="PKS_KR"/>
    <property type="match status" value="1"/>
</dbReference>
<evidence type="ECO:0000313" key="4">
    <source>
        <dbReference type="EMBL" id="ORY26035.1"/>
    </source>
</evidence>
<organism evidence="4 5">
    <name type="scientific">Naematelia encephala</name>
    <dbReference type="NCBI Taxonomy" id="71784"/>
    <lineage>
        <taxon>Eukaryota</taxon>
        <taxon>Fungi</taxon>
        <taxon>Dikarya</taxon>
        <taxon>Basidiomycota</taxon>
        <taxon>Agaricomycotina</taxon>
        <taxon>Tremellomycetes</taxon>
        <taxon>Tremellales</taxon>
        <taxon>Naemateliaceae</taxon>
        <taxon>Naematelia</taxon>
    </lineage>
</organism>
<evidence type="ECO:0000259" key="3">
    <source>
        <dbReference type="SMART" id="SM00822"/>
    </source>
</evidence>
<accession>A0A1Y2AVV1</accession>
<evidence type="ECO:0000256" key="2">
    <source>
        <dbReference type="ARBA" id="ARBA00023002"/>
    </source>
</evidence>
<protein>
    <recommendedName>
        <fullName evidence="3">Ketoreductase domain-containing protein</fullName>
    </recommendedName>
</protein>
<dbReference type="InterPro" id="IPR036291">
    <property type="entry name" value="NAD(P)-bd_dom_sf"/>
</dbReference>
<dbReference type="AlphaFoldDB" id="A0A1Y2AVV1"/>
<evidence type="ECO:0000256" key="1">
    <source>
        <dbReference type="ARBA" id="ARBA00006484"/>
    </source>
</evidence>
<dbReference type="OrthoDB" id="5327538at2759"/>
<dbReference type="SUPFAM" id="SSF51735">
    <property type="entry name" value="NAD(P)-binding Rossmann-fold domains"/>
    <property type="match status" value="1"/>
</dbReference>
<dbReference type="GO" id="GO:0016614">
    <property type="term" value="F:oxidoreductase activity, acting on CH-OH group of donors"/>
    <property type="evidence" value="ECO:0007669"/>
    <property type="project" value="UniProtKB-ARBA"/>
</dbReference>
<dbReference type="EMBL" id="MCFC01000051">
    <property type="protein sequence ID" value="ORY26035.1"/>
    <property type="molecule type" value="Genomic_DNA"/>
</dbReference>
<dbReference type="PANTHER" id="PTHR48107:SF7">
    <property type="entry name" value="RE15974P"/>
    <property type="match status" value="1"/>
</dbReference>
<comment type="caution">
    <text evidence="4">The sequence shown here is derived from an EMBL/GenBank/DDBJ whole genome shotgun (WGS) entry which is preliminary data.</text>
</comment>
<proteinExistence type="inferred from homology"/>